<evidence type="ECO:0008006" key="4">
    <source>
        <dbReference type="Google" id="ProtNLM"/>
    </source>
</evidence>
<gene>
    <name evidence="2" type="ORF">CPT03_18690</name>
</gene>
<protein>
    <recommendedName>
        <fullName evidence="4">DUF2752 domain-containing protein</fullName>
    </recommendedName>
</protein>
<feature type="transmembrane region" description="Helical" evidence="1">
    <location>
        <begin position="71"/>
        <end position="94"/>
    </location>
</feature>
<keyword evidence="1" id="KW-1133">Transmembrane helix</keyword>
<proteinExistence type="predicted"/>
<keyword evidence="1" id="KW-0472">Membrane</keyword>
<dbReference type="AlphaFoldDB" id="A0A2D1U9T4"/>
<evidence type="ECO:0000313" key="3">
    <source>
        <dbReference type="Proteomes" id="UP000223749"/>
    </source>
</evidence>
<name>A0A2D1U9T4_9SPHI</name>
<sequence>MKMLSRIPLELIFWITALVLLGLAQPQVHGQEHHFTLCPLANMGIDWCPGCGIGRALTQLFHGNIAESIKLHWFGIPALLIIIYRIVVLIKLSVKRNKILKYKEEGYV</sequence>
<dbReference type="KEGG" id="pgs:CPT03_18690"/>
<dbReference type="Proteomes" id="UP000223749">
    <property type="component" value="Chromosome"/>
</dbReference>
<dbReference type="EMBL" id="CP024091">
    <property type="protein sequence ID" value="ATP58346.1"/>
    <property type="molecule type" value="Genomic_DNA"/>
</dbReference>
<reference evidence="2 3" key="1">
    <citation type="submission" date="2017-10" db="EMBL/GenBank/DDBJ databases">
        <title>Whole genome of Pedobacter ginsengisoli T01R-27 isolated from tomato rhizosphere.</title>
        <authorList>
            <person name="Weon H.-Y."/>
            <person name="Lee S.A."/>
            <person name="Sang M.K."/>
            <person name="Song J."/>
        </authorList>
    </citation>
    <scope>NUCLEOTIDE SEQUENCE [LARGE SCALE GENOMIC DNA]</scope>
    <source>
        <strain evidence="2 3">T01R-27</strain>
    </source>
</reference>
<dbReference type="Pfam" id="PF10825">
    <property type="entry name" value="DUF2752"/>
    <property type="match status" value="1"/>
</dbReference>
<evidence type="ECO:0000313" key="2">
    <source>
        <dbReference type="EMBL" id="ATP58346.1"/>
    </source>
</evidence>
<evidence type="ECO:0000256" key="1">
    <source>
        <dbReference type="SAM" id="Phobius"/>
    </source>
</evidence>
<keyword evidence="3" id="KW-1185">Reference proteome</keyword>
<dbReference type="InterPro" id="IPR021215">
    <property type="entry name" value="DUF2752"/>
</dbReference>
<dbReference type="RefSeq" id="WP_099440249.1">
    <property type="nucleotide sequence ID" value="NZ_CP024091.1"/>
</dbReference>
<accession>A0A2D1U9T4</accession>
<organism evidence="2 3">
    <name type="scientific">Pedobacter ginsengisoli</name>
    <dbReference type="NCBI Taxonomy" id="363852"/>
    <lineage>
        <taxon>Bacteria</taxon>
        <taxon>Pseudomonadati</taxon>
        <taxon>Bacteroidota</taxon>
        <taxon>Sphingobacteriia</taxon>
        <taxon>Sphingobacteriales</taxon>
        <taxon>Sphingobacteriaceae</taxon>
        <taxon>Pedobacter</taxon>
    </lineage>
</organism>
<keyword evidence="1" id="KW-0812">Transmembrane</keyword>
<dbReference type="OrthoDB" id="1525013at2"/>